<dbReference type="EMBL" id="BART01035812">
    <property type="protein sequence ID" value="GAH05732.1"/>
    <property type="molecule type" value="Genomic_DNA"/>
</dbReference>
<dbReference type="AlphaFoldDB" id="X1CDN4"/>
<evidence type="ECO:0000313" key="2">
    <source>
        <dbReference type="EMBL" id="GAH05732.1"/>
    </source>
</evidence>
<sequence>SIAAKLVPPAPPISKPSKPSLSRIKANSWLNPVPTSFAIIGILFISRNF</sequence>
<feature type="non-terminal residue" evidence="2">
    <location>
        <position position="1"/>
    </location>
</feature>
<proteinExistence type="predicted"/>
<organism evidence="2">
    <name type="scientific">marine sediment metagenome</name>
    <dbReference type="NCBI Taxonomy" id="412755"/>
    <lineage>
        <taxon>unclassified sequences</taxon>
        <taxon>metagenomes</taxon>
        <taxon>ecological metagenomes</taxon>
    </lineage>
</organism>
<feature type="region of interest" description="Disordered" evidence="1">
    <location>
        <begin position="1"/>
        <end position="21"/>
    </location>
</feature>
<accession>X1CDN4</accession>
<comment type="caution">
    <text evidence="2">The sequence shown here is derived from an EMBL/GenBank/DDBJ whole genome shotgun (WGS) entry which is preliminary data.</text>
</comment>
<reference evidence="2" key="1">
    <citation type="journal article" date="2014" name="Front. Microbiol.">
        <title>High frequency of phylogenetically diverse reductive dehalogenase-homologous genes in deep subseafloor sedimentary metagenomes.</title>
        <authorList>
            <person name="Kawai M."/>
            <person name="Futagami T."/>
            <person name="Toyoda A."/>
            <person name="Takaki Y."/>
            <person name="Nishi S."/>
            <person name="Hori S."/>
            <person name="Arai W."/>
            <person name="Tsubouchi T."/>
            <person name="Morono Y."/>
            <person name="Uchiyama I."/>
            <person name="Ito T."/>
            <person name="Fujiyama A."/>
            <person name="Inagaki F."/>
            <person name="Takami H."/>
        </authorList>
    </citation>
    <scope>NUCLEOTIDE SEQUENCE</scope>
    <source>
        <strain evidence="2">Expedition CK06-06</strain>
    </source>
</reference>
<protein>
    <submittedName>
        <fullName evidence="2">Uncharacterized protein</fullName>
    </submittedName>
</protein>
<name>X1CDN4_9ZZZZ</name>
<gene>
    <name evidence="2" type="ORF">S01H4_60651</name>
</gene>
<evidence type="ECO:0000256" key="1">
    <source>
        <dbReference type="SAM" id="MobiDB-lite"/>
    </source>
</evidence>